<keyword evidence="2" id="KW-1185">Reference proteome</keyword>
<name>A0A2N0Z0A3_9BACI</name>
<dbReference type="Proteomes" id="UP000233375">
    <property type="component" value="Unassembled WGS sequence"/>
</dbReference>
<sequence length="178" mass="20492">MNIEEKTSITFRNLQERNMSFDTVFTRIVSFMNRNPIGEYRLMIGTDSQVHAKHTTFITGIVIQNKRKGAWACIRKVIVPRKVLRLHEKISYETTLTEEVVSLFTEEKKNQLIDIVLPYIYQGSTFAIEGHIDIGSGARNKTREFVNEMVARIESIGIEPKIKPESFVASSYANKYTK</sequence>
<dbReference type="PANTHER" id="PTHR39961">
    <property type="entry name" value="HYPOTHETICAL CYTOSOLIC PROTEIN"/>
    <property type="match status" value="1"/>
</dbReference>
<dbReference type="OrthoDB" id="37369at2"/>
<organism evidence="1 2">
    <name type="scientific">Niallia nealsonii</name>
    <dbReference type="NCBI Taxonomy" id="115979"/>
    <lineage>
        <taxon>Bacteria</taxon>
        <taxon>Bacillati</taxon>
        <taxon>Bacillota</taxon>
        <taxon>Bacilli</taxon>
        <taxon>Bacillales</taxon>
        <taxon>Bacillaceae</taxon>
        <taxon>Niallia</taxon>
    </lineage>
</organism>
<proteinExistence type="predicted"/>
<protein>
    <submittedName>
        <fullName evidence="1">Uncharacterized protein</fullName>
    </submittedName>
</protein>
<dbReference type="EMBL" id="PISE01000031">
    <property type="protein sequence ID" value="PKG22942.1"/>
    <property type="molecule type" value="Genomic_DNA"/>
</dbReference>
<comment type="caution">
    <text evidence="1">The sequence shown here is derived from an EMBL/GenBank/DDBJ whole genome shotgun (WGS) entry which is preliminary data.</text>
</comment>
<dbReference type="AlphaFoldDB" id="A0A2N0Z0A3"/>
<dbReference type="PANTHER" id="PTHR39961:SF1">
    <property type="entry name" value="DUF458 DOMAIN-CONTAINING PROTEIN"/>
    <property type="match status" value="1"/>
</dbReference>
<dbReference type="RefSeq" id="WP_101177963.1">
    <property type="nucleotide sequence ID" value="NZ_PISE01000031.1"/>
</dbReference>
<dbReference type="Pfam" id="PF04308">
    <property type="entry name" value="RNaseH_like"/>
    <property type="match status" value="1"/>
</dbReference>
<dbReference type="InterPro" id="IPR007405">
    <property type="entry name" value="Phage_KVP40_Orf299"/>
</dbReference>
<accession>A0A2N0Z0A3</accession>
<evidence type="ECO:0000313" key="2">
    <source>
        <dbReference type="Proteomes" id="UP000233375"/>
    </source>
</evidence>
<gene>
    <name evidence="1" type="ORF">CWS01_14800</name>
</gene>
<reference evidence="1 2" key="1">
    <citation type="journal article" date="2003" name="Int. J. Syst. Evol. Microbiol.">
        <title>Bacillus nealsonii sp. nov., isolated from a spacecraft-assembly facility, whose spores are gamma-radiation resistant.</title>
        <authorList>
            <person name="Venkateswaran K."/>
            <person name="Kempf M."/>
            <person name="Chen F."/>
            <person name="Satomi M."/>
            <person name="Nicholson W."/>
            <person name="Kern R."/>
        </authorList>
    </citation>
    <scope>NUCLEOTIDE SEQUENCE [LARGE SCALE GENOMIC DNA]</scope>
    <source>
        <strain evidence="1 2">FO-92</strain>
    </source>
</reference>
<evidence type="ECO:0000313" key="1">
    <source>
        <dbReference type="EMBL" id="PKG22942.1"/>
    </source>
</evidence>